<dbReference type="PANTHER" id="PTHR37316:SF3">
    <property type="entry name" value="TEICHOIC ACID GLYCEROL-PHOSPHATE TRANSFERASE"/>
    <property type="match status" value="1"/>
</dbReference>
<gene>
    <name evidence="8" type="ORF">AAFP32_01790</name>
</gene>
<accession>A0AAU7UM67</accession>
<feature type="domain" description="Glycosyltransferase 2-like" evidence="7">
    <location>
        <begin position="57"/>
        <end position="178"/>
    </location>
</feature>
<dbReference type="InterPro" id="IPR007554">
    <property type="entry name" value="Glycerophosphate_synth"/>
</dbReference>
<keyword evidence="4" id="KW-0808">Transferase</keyword>
<dbReference type="PANTHER" id="PTHR37316">
    <property type="entry name" value="TEICHOIC ACID GLYCEROL-PHOSPHATE PRIMASE"/>
    <property type="match status" value="1"/>
</dbReference>
<dbReference type="Gene3D" id="3.40.50.11820">
    <property type="match status" value="1"/>
</dbReference>
<evidence type="ECO:0000256" key="4">
    <source>
        <dbReference type="ARBA" id="ARBA00022679"/>
    </source>
</evidence>
<sequence length="1223" mass="136426">MTTKTNIARAMRKLGLSSVVDSTAFRQKVGAPVYKHHQHEQAEPTPDSRNLRPVLAVVVPAFNVENYLRECLNSVLGQSYSNLDVLIVNDGSTDSTGAIADEYARNHKRVRVIHQQNAGLGAARNAGLTHSTSQFITFVDSDDTVPPGTYERAMTTLAGTGSDVCIASVSRFDSRNKWLPFWVHLAHDEERLAIRGTDFPPIMWDVFAWNKVYRRSSWDRLVGHFPEGTLYEDQECTAKLFVGGAKLDVLKEVGYNWRLREDNSSITQQKTSVSDLRQRLDVAFKVREVISDSDESFLRYWYAKTLGEDLYYYIREVPRADNEFFDVLAEGVSRLWNDAPDLAFDAIDPIRRILAYYVAHRGRADLSRLLVRLEQTKNAYKGRIEGDDLRFSVEDEAGEIFDIPSNLQSVPLDILKPRVELVSYFASPNGDVRFNGIGFIPNFDVQYGYSADLFDPETEEIVATLEVHSVNDPVPQRLSDAYNSYHGSQFALKIPHYVVDEVAQHLESSQGSNLQLRLHLHLAKFSWTDASIVRSQYSAAAYPVASDLTNRGARIAIQGDPRKQTEIVVLKPKFVAKEIRIDENSLHVKVDQWSVDLPTFPSAPAKTGLYLSLSQGSTEIARSEATNDGNALSFELALPRGPLSLSRNLHELQLQVASSSGMRWALAINRSQTERRRDRDFTVGTTGFGYAVINRAHQVATADKIEFSTEGTSVRVTGTFTIDTDVARAVTPTFALVGARQIIHPKRTSVDHASRTFDVEFSLVGAGGKQLPAWDRYVLQLLLAAGKSHPASAWVSASYELEDSAPNQIVTPVSLITVNAIGTSRSVRIDVDQPLDPDTESGIWNKAQNSKVFLSASRSLDPSAVLFESFSGSAVADSPLALDGEIRQRRPDIKRYWTVQNPLTPVPKGAVPVVFGSREWFNVASSAKVLINNNNFPYFFHKHPDQFYIQTWHGTPLKRIGNHVPPKNLSLSYRQLMRREAEDYWDLLLAQSEWAGDTLKDAFGYEGDVLATGYPRNDALANAAQLKASRDATRKKLGINPGQRTILYAPTWRDNLKESSGHYSAVDFLGVKSAAKKLGKSSIILYRGHANSLNAAAQRLGESALDVSLYPNVNDLIAASDVLLTDYSSIMFDYVVTGKPIVFLCPDLDIYRDSVRGFYFDFEAASPGPIVKSAAEAVEILKADRQFSVDSTERYYNFVERFASLDDGYSSMRVIQEILQNFD</sequence>
<dbReference type="Pfam" id="PF00535">
    <property type="entry name" value="Glycos_transf_2"/>
    <property type="match status" value="1"/>
</dbReference>
<reference evidence="8" key="1">
    <citation type="submission" date="2024-06" db="EMBL/GenBank/DDBJ databases">
        <title>Brevibacterium koreense sp. nov., isolated from jogae-jeotgal, a Korean fermented seafood.</title>
        <authorList>
            <person name="Whon T.W."/>
            <person name="Nam S."/>
            <person name="Kim Y."/>
        </authorList>
    </citation>
    <scope>NUCLEOTIDE SEQUENCE</scope>
    <source>
        <strain evidence="8">CBA3109</strain>
    </source>
</reference>
<keyword evidence="6" id="KW-0472">Membrane</keyword>
<evidence type="ECO:0000256" key="2">
    <source>
        <dbReference type="ARBA" id="ARBA00010488"/>
    </source>
</evidence>
<proteinExistence type="inferred from homology"/>
<dbReference type="InterPro" id="IPR043148">
    <property type="entry name" value="TagF_C"/>
</dbReference>
<dbReference type="InterPro" id="IPR043149">
    <property type="entry name" value="TagF_N"/>
</dbReference>
<organism evidence="8">
    <name type="scientific">Brevibacterium koreense</name>
    <dbReference type="NCBI Taxonomy" id="3140787"/>
    <lineage>
        <taxon>Bacteria</taxon>
        <taxon>Bacillati</taxon>
        <taxon>Actinomycetota</taxon>
        <taxon>Actinomycetes</taxon>
        <taxon>Micrococcales</taxon>
        <taxon>Brevibacteriaceae</taxon>
        <taxon>Brevibacterium</taxon>
    </lineage>
</organism>
<dbReference type="SUPFAM" id="SSF53448">
    <property type="entry name" value="Nucleotide-diphospho-sugar transferases"/>
    <property type="match status" value="1"/>
</dbReference>
<dbReference type="Pfam" id="PF04464">
    <property type="entry name" value="Glyphos_transf"/>
    <property type="match status" value="1"/>
</dbReference>
<dbReference type="InterPro" id="IPR051612">
    <property type="entry name" value="Teichoic_Acid_Biosynth"/>
</dbReference>
<dbReference type="RefSeq" id="WP_350270378.1">
    <property type="nucleotide sequence ID" value="NZ_CP158281.1"/>
</dbReference>
<evidence type="ECO:0000313" key="8">
    <source>
        <dbReference type="EMBL" id="XBV89491.1"/>
    </source>
</evidence>
<keyword evidence="3" id="KW-1003">Cell membrane</keyword>
<dbReference type="InterPro" id="IPR029044">
    <property type="entry name" value="Nucleotide-diphossugar_trans"/>
</dbReference>
<comment type="similarity">
    <text evidence="2">Belongs to the CDP-glycerol glycerophosphotransferase family.</text>
</comment>
<dbReference type="GO" id="GO:0019350">
    <property type="term" value="P:teichoic acid biosynthetic process"/>
    <property type="evidence" value="ECO:0007669"/>
    <property type="project" value="UniProtKB-KW"/>
</dbReference>
<evidence type="ECO:0000256" key="1">
    <source>
        <dbReference type="ARBA" id="ARBA00004202"/>
    </source>
</evidence>
<dbReference type="GO" id="GO:0047355">
    <property type="term" value="F:CDP-glycerol glycerophosphotransferase activity"/>
    <property type="evidence" value="ECO:0007669"/>
    <property type="project" value="InterPro"/>
</dbReference>
<dbReference type="Gene3D" id="3.90.550.10">
    <property type="entry name" value="Spore Coat Polysaccharide Biosynthesis Protein SpsA, Chain A"/>
    <property type="match status" value="1"/>
</dbReference>
<dbReference type="AlphaFoldDB" id="A0AAU7UM67"/>
<dbReference type="EMBL" id="CP158281">
    <property type="protein sequence ID" value="XBV89491.1"/>
    <property type="molecule type" value="Genomic_DNA"/>
</dbReference>
<evidence type="ECO:0000259" key="7">
    <source>
        <dbReference type="Pfam" id="PF00535"/>
    </source>
</evidence>
<dbReference type="InterPro" id="IPR001173">
    <property type="entry name" value="Glyco_trans_2-like"/>
</dbReference>
<dbReference type="GO" id="GO:0005886">
    <property type="term" value="C:plasma membrane"/>
    <property type="evidence" value="ECO:0007669"/>
    <property type="project" value="UniProtKB-SubCell"/>
</dbReference>
<protein>
    <submittedName>
        <fullName evidence="8">CDP-glycerol glycerophosphotransferase family protein</fullName>
    </submittedName>
</protein>
<evidence type="ECO:0000256" key="6">
    <source>
        <dbReference type="ARBA" id="ARBA00023136"/>
    </source>
</evidence>
<evidence type="ECO:0000256" key="5">
    <source>
        <dbReference type="ARBA" id="ARBA00022944"/>
    </source>
</evidence>
<dbReference type="Gene3D" id="3.40.50.12580">
    <property type="match status" value="1"/>
</dbReference>
<comment type="subcellular location">
    <subcellularLocation>
        <location evidence="1">Cell membrane</location>
        <topology evidence="1">Peripheral membrane protein</topology>
    </subcellularLocation>
</comment>
<dbReference type="CDD" id="cd00761">
    <property type="entry name" value="Glyco_tranf_GTA_type"/>
    <property type="match status" value="1"/>
</dbReference>
<evidence type="ECO:0000256" key="3">
    <source>
        <dbReference type="ARBA" id="ARBA00022475"/>
    </source>
</evidence>
<dbReference type="SUPFAM" id="SSF53756">
    <property type="entry name" value="UDP-Glycosyltransferase/glycogen phosphorylase"/>
    <property type="match status" value="1"/>
</dbReference>
<name>A0AAU7UM67_9MICO</name>
<dbReference type="KEGG" id="bkr:AAFP32_01790"/>
<keyword evidence="5" id="KW-0777">Teichoic acid biosynthesis</keyword>